<dbReference type="EMBL" id="FUZT01000023">
    <property type="protein sequence ID" value="SKC90790.1"/>
    <property type="molecule type" value="Genomic_DNA"/>
</dbReference>
<keyword evidence="2" id="KW-1185">Reference proteome</keyword>
<proteinExistence type="predicted"/>
<dbReference type="SUPFAM" id="SSF53850">
    <property type="entry name" value="Periplasmic binding protein-like II"/>
    <property type="match status" value="1"/>
</dbReference>
<sequence length="328" mass="37162">MKRLLRTKGIYIFLIIFTTLFLFSGCASKKDISRNNEIKIAEQYGLAYAPIQIMKYKEILEKNLPEVEITWKQMGNTAAIREGMISNQVDVGFMAIPPFMIGWDKGMDWKIASGLSSMPVGLVTYKNDIKSIEDFTIDDRIALPQPGSIQHILLSMASEKTFNDASKLDNLLVTMAHPDGMNALLARKDITAHFTSPPYIFKELENEGFHQILTGEEAMGKDFTFIVGVSTKEFHDKNPNTYKAFVKSLHEAIDFINANPQEAADILADEYNLPKEEVLSYITADGTVYSSSVKGLKDFADFMKRNNYLSKSFENANEILWEDVRYEK</sequence>
<dbReference type="PANTHER" id="PTHR30024:SF2">
    <property type="entry name" value="ABC TRANSPORTER SUBSTRATE-BINDING PROTEIN"/>
    <property type="match status" value="1"/>
</dbReference>
<dbReference type="AlphaFoldDB" id="A0A1T5MRD8"/>
<dbReference type="OrthoDB" id="9815602at2"/>
<dbReference type="STRING" id="36842.SAMN02194393_05214"/>
<dbReference type="Gene3D" id="3.40.190.10">
    <property type="entry name" value="Periplasmic binding protein-like II"/>
    <property type="match status" value="2"/>
</dbReference>
<name>A0A1T5MRD8_9FIRM</name>
<accession>A0A1T5MRD8</accession>
<evidence type="ECO:0000313" key="2">
    <source>
        <dbReference type="Proteomes" id="UP000190285"/>
    </source>
</evidence>
<dbReference type="RefSeq" id="WP_079495801.1">
    <property type="nucleotide sequence ID" value="NZ_FUZT01000023.1"/>
</dbReference>
<organism evidence="1 2">
    <name type="scientific">Maledivibacter halophilus</name>
    <dbReference type="NCBI Taxonomy" id="36842"/>
    <lineage>
        <taxon>Bacteria</taxon>
        <taxon>Bacillati</taxon>
        <taxon>Bacillota</taxon>
        <taxon>Clostridia</taxon>
        <taxon>Peptostreptococcales</taxon>
        <taxon>Caminicellaceae</taxon>
        <taxon>Maledivibacter</taxon>
    </lineage>
</organism>
<reference evidence="1 2" key="1">
    <citation type="submission" date="2017-02" db="EMBL/GenBank/DDBJ databases">
        <authorList>
            <person name="Peterson S.W."/>
        </authorList>
    </citation>
    <scope>NUCLEOTIDE SEQUENCE [LARGE SCALE GENOMIC DNA]</scope>
    <source>
        <strain evidence="1 2">M1</strain>
    </source>
</reference>
<dbReference type="PANTHER" id="PTHR30024">
    <property type="entry name" value="ALIPHATIC SULFONATES-BINDING PROTEIN-RELATED"/>
    <property type="match status" value="1"/>
</dbReference>
<protein>
    <submittedName>
        <fullName evidence="1">NitT/TauT family transport system substrate-binding protein</fullName>
    </submittedName>
</protein>
<gene>
    <name evidence="1" type="ORF">SAMN02194393_05214</name>
</gene>
<dbReference type="Pfam" id="PF13379">
    <property type="entry name" value="NMT1_2"/>
    <property type="match status" value="1"/>
</dbReference>
<evidence type="ECO:0000313" key="1">
    <source>
        <dbReference type="EMBL" id="SKC90790.1"/>
    </source>
</evidence>
<dbReference type="PROSITE" id="PS51257">
    <property type="entry name" value="PROKAR_LIPOPROTEIN"/>
    <property type="match status" value="1"/>
</dbReference>
<dbReference type="Proteomes" id="UP000190285">
    <property type="component" value="Unassembled WGS sequence"/>
</dbReference>